<evidence type="ECO:0000259" key="12">
    <source>
        <dbReference type="PROSITE" id="PS51434"/>
    </source>
</evidence>
<dbReference type="FunFam" id="3.30.1610.10:FF:000002">
    <property type="entry name" value="nuclear pore complex protein NUP98A"/>
    <property type="match status" value="1"/>
</dbReference>
<evidence type="ECO:0000256" key="11">
    <source>
        <dbReference type="SAM" id="MobiDB-lite"/>
    </source>
</evidence>
<dbReference type="Gene3D" id="3.30.1610.10">
    <property type="entry name" value="Peptidase S59, nucleoporin"/>
    <property type="match status" value="1"/>
</dbReference>
<keyword evidence="14" id="KW-1185">Reference proteome</keyword>
<feature type="region of interest" description="Disordered" evidence="11">
    <location>
        <begin position="231"/>
        <end position="263"/>
    </location>
</feature>
<feature type="region of interest" description="Disordered" evidence="11">
    <location>
        <begin position="418"/>
        <end position="496"/>
    </location>
</feature>
<dbReference type="GO" id="GO:0017056">
    <property type="term" value="F:structural constituent of nuclear pore"/>
    <property type="evidence" value="ECO:0007669"/>
    <property type="project" value="InterPro"/>
</dbReference>
<keyword evidence="7" id="KW-0906">Nuclear pore complex</keyword>
<evidence type="ECO:0000256" key="10">
    <source>
        <dbReference type="ARBA" id="ARBA00082956"/>
    </source>
</evidence>
<dbReference type="GO" id="GO:0006405">
    <property type="term" value="P:RNA export from nucleus"/>
    <property type="evidence" value="ECO:0007669"/>
    <property type="project" value="TreeGrafter"/>
</dbReference>
<evidence type="ECO:0000256" key="8">
    <source>
        <dbReference type="ARBA" id="ARBA00023242"/>
    </source>
</evidence>
<evidence type="ECO:0000313" key="13">
    <source>
        <dbReference type="EMBL" id="ONK63011.1"/>
    </source>
</evidence>
<dbReference type="GO" id="GO:0008139">
    <property type="term" value="F:nuclear localization sequence binding"/>
    <property type="evidence" value="ECO:0007669"/>
    <property type="project" value="TreeGrafter"/>
</dbReference>
<keyword evidence="3" id="KW-0813">Transport</keyword>
<evidence type="ECO:0000313" key="14">
    <source>
        <dbReference type="Proteomes" id="UP000243459"/>
    </source>
</evidence>
<dbReference type="Pfam" id="PF04096">
    <property type="entry name" value="Nucleoporin2"/>
    <property type="match status" value="1"/>
</dbReference>
<dbReference type="Gene3D" id="1.10.10.2360">
    <property type="match status" value="1"/>
</dbReference>
<name>A0A5P1EE64_ASPOF</name>
<dbReference type="GO" id="GO:0048573">
    <property type="term" value="P:photoperiodism, flowering"/>
    <property type="evidence" value="ECO:0007669"/>
    <property type="project" value="UniProtKB-ARBA"/>
</dbReference>
<dbReference type="InterPro" id="IPR036903">
    <property type="entry name" value="Nup98_auto-Pept-S59_dom_sf"/>
</dbReference>
<feature type="domain" description="Peptidase S59" evidence="12">
    <location>
        <begin position="858"/>
        <end position="1000"/>
    </location>
</feature>
<feature type="region of interest" description="Disordered" evidence="11">
    <location>
        <begin position="104"/>
        <end position="132"/>
    </location>
</feature>
<dbReference type="EMBL" id="CM007387">
    <property type="protein sequence ID" value="ONK63011.1"/>
    <property type="molecule type" value="Genomic_DNA"/>
</dbReference>
<dbReference type="OMA" id="WPFPPLN"/>
<evidence type="ECO:0000256" key="5">
    <source>
        <dbReference type="ARBA" id="ARBA00022927"/>
    </source>
</evidence>
<proteinExistence type="inferred from homology"/>
<evidence type="ECO:0000256" key="1">
    <source>
        <dbReference type="ARBA" id="ARBA00004567"/>
    </source>
</evidence>
<evidence type="ECO:0000256" key="2">
    <source>
        <dbReference type="ARBA" id="ARBA00008926"/>
    </source>
</evidence>
<evidence type="ECO:0000256" key="9">
    <source>
        <dbReference type="ARBA" id="ARBA00065263"/>
    </source>
</evidence>
<dbReference type="SUPFAM" id="SSF82215">
    <property type="entry name" value="C-terminal autoproteolytic domain of nucleoporin nup98"/>
    <property type="match status" value="1"/>
</dbReference>
<keyword evidence="4" id="KW-0509">mRNA transport</keyword>
<accession>A0A5P1EE64</accession>
<dbReference type="GO" id="GO:0044614">
    <property type="term" value="C:nuclear pore cytoplasmic filaments"/>
    <property type="evidence" value="ECO:0007669"/>
    <property type="project" value="TreeGrafter"/>
</dbReference>
<feature type="compositionally biased region" description="Low complexity" evidence="11">
    <location>
        <begin position="1"/>
        <end position="14"/>
    </location>
</feature>
<feature type="compositionally biased region" description="Polar residues" evidence="11">
    <location>
        <begin position="418"/>
        <end position="491"/>
    </location>
</feature>
<comment type="subunit">
    <text evidence="9">Part of the nuclear pore complex (NPC). The NPC has an eight-fold symmetrical structure comprising a central transport channel and two rings, the cytoplasmic and nuclear rings, to which eight filaments are attached. The cytoplasmic filaments have loose ends, while the nuclear filaments are joined in a distal ring, forming a nuclear basket. NPCs are highly dynamic in configuration and composition, and can be devided in 3 subcomplexes, the NUP62 subcomplex, the NUP107-160 subcomplex and the NUP93 subcomplex, containing approximately 30 different nucleoporin proteins.</text>
</comment>
<evidence type="ECO:0000256" key="6">
    <source>
        <dbReference type="ARBA" id="ARBA00023010"/>
    </source>
</evidence>
<dbReference type="FunFam" id="1.10.10.2360:FF:000001">
    <property type="entry name" value="Nuclear pore complex protein Nup98-Nup96"/>
    <property type="match status" value="1"/>
</dbReference>
<protein>
    <recommendedName>
        <fullName evidence="10">Nucleoporin autopeptidase</fullName>
    </recommendedName>
</protein>
<keyword evidence="8" id="KW-0539">Nucleus</keyword>
<dbReference type="GO" id="GO:0051028">
    <property type="term" value="P:mRNA transport"/>
    <property type="evidence" value="ECO:0007669"/>
    <property type="project" value="UniProtKB-KW"/>
</dbReference>
<comment type="subcellular location">
    <subcellularLocation>
        <location evidence="1">Nucleus</location>
        <location evidence="1">Nuclear pore complex</location>
    </subcellularLocation>
</comment>
<dbReference type="InterPro" id="IPR007230">
    <property type="entry name" value="Nup98_auto-Pept-S59_dom"/>
</dbReference>
<feature type="compositionally biased region" description="Polar residues" evidence="11">
    <location>
        <begin position="15"/>
        <end position="35"/>
    </location>
</feature>
<dbReference type="GO" id="GO:0034398">
    <property type="term" value="P:telomere tethering at nuclear periphery"/>
    <property type="evidence" value="ECO:0007669"/>
    <property type="project" value="TreeGrafter"/>
</dbReference>
<feature type="compositionally biased region" description="Low complexity" evidence="11">
    <location>
        <begin position="324"/>
        <end position="338"/>
    </location>
</feature>
<reference evidence="14" key="1">
    <citation type="journal article" date="2017" name="Nat. Commun.">
        <title>The asparagus genome sheds light on the origin and evolution of a young Y chromosome.</title>
        <authorList>
            <person name="Harkess A."/>
            <person name="Zhou J."/>
            <person name="Xu C."/>
            <person name="Bowers J.E."/>
            <person name="Van der Hulst R."/>
            <person name="Ayyampalayam S."/>
            <person name="Mercati F."/>
            <person name="Riccardi P."/>
            <person name="McKain M.R."/>
            <person name="Kakrana A."/>
            <person name="Tang H."/>
            <person name="Ray J."/>
            <person name="Groenendijk J."/>
            <person name="Arikit S."/>
            <person name="Mathioni S.M."/>
            <person name="Nakano M."/>
            <person name="Shan H."/>
            <person name="Telgmann-Rauber A."/>
            <person name="Kanno A."/>
            <person name="Yue Z."/>
            <person name="Chen H."/>
            <person name="Li W."/>
            <person name="Chen Y."/>
            <person name="Xu X."/>
            <person name="Zhang Y."/>
            <person name="Luo S."/>
            <person name="Chen H."/>
            <person name="Gao J."/>
            <person name="Mao Z."/>
            <person name="Pires J.C."/>
            <person name="Luo M."/>
            <person name="Kudrna D."/>
            <person name="Wing R.A."/>
            <person name="Meyers B.C."/>
            <person name="Yi K."/>
            <person name="Kong H."/>
            <person name="Lavrijsen P."/>
            <person name="Sunseri F."/>
            <person name="Falavigna A."/>
            <person name="Ye Y."/>
            <person name="Leebens-Mack J.H."/>
            <person name="Chen G."/>
        </authorList>
    </citation>
    <scope>NUCLEOTIDE SEQUENCE [LARGE SCALE GENOMIC DNA]</scope>
    <source>
        <strain evidence="14">cv. DH0086</strain>
    </source>
</reference>
<dbReference type="AlphaFoldDB" id="A0A5P1EE64"/>
<evidence type="ECO:0000256" key="4">
    <source>
        <dbReference type="ARBA" id="ARBA00022816"/>
    </source>
</evidence>
<comment type="similarity">
    <text evidence="2">Belongs to the nucleoporin GLFG family.</text>
</comment>
<feature type="region of interest" description="Disordered" evidence="11">
    <location>
        <begin position="787"/>
        <end position="813"/>
    </location>
</feature>
<feature type="region of interest" description="Disordered" evidence="11">
    <location>
        <begin position="1"/>
        <end position="37"/>
    </location>
</feature>
<keyword evidence="6" id="KW-0811">Translocation</keyword>
<keyword evidence="5" id="KW-0653">Protein transport</keyword>
<dbReference type="Gramene" id="ONK63011">
    <property type="protein sequence ID" value="ONK63011"/>
    <property type="gene ID" value="A4U43_C07F10460"/>
</dbReference>
<feature type="region of interest" description="Disordered" evidence="11">
    <location>
        <begin position="318"/>
        <end position="345"/>
    </location>
</feature>
<evidence type="ECO:0000256" key="7">
    <source>
        <dbReference type="ARBA" id="ARBA00023132"/>
    </source>
</evidence>
<dbReference type="PANTHER" id="PTHR23198">
    <property type="entry name" value="NUCLEOPORIN"/>
    <property type="match status" value="1"/>
</dbReference>
<dbReference type="InterPro" id="IPR037665">
    <property type="entry name" value="Nucleoporin_S59-like"/>
</dbReference>
<evidence type="ECO:0000256" key="3">
    <source>
        <dbReference type="ARBA" id="ARBA00022448"/>
    </source>
</evidence>
<dbReference type="GO" id="GO:0006606">
    <property type="term" value="P:protein import into nucleus"/>
    <property type="evidence" value="ECO:0007669"/>
    <property type="project" value="TreeGrafter"/>
</dbReference>
<sequence>MLSSNSSIPSGQSSTASPFTSQFGLGQTNSENNNAFAPKPFGSPGIFGSQFCASSPAFGSSASSTLSFRSSSSLCGSTQCGQNASFGSFGSTTIGSTLQQTTPTFGSHTFGSTKPLSASSQNGFGSTGSTNSPAFGPITTSFLGGTGTAFGVPSSTSFGSTSTSAVGAQSTSLFGTSTSPSFAMTSPTLAGSSTLLNASTPPFGMTFGTTSSAFGTQNSTYGVKTANFTFGNPGSGQTTSGGQQGGSRMAKHTPTLTIEDKNNKQSNIYLQSISEMSVYKDKSHEELRWEDYQRGDKGGPNYAGQFGAAVNFPSSEKANPFRLTSSNSSYNQTSPSSSIAQDSVNPSFNRTNTFSTPGLSSFISSSSQKTTFSSFAQNTANPSFNFTTTFATPGLTCANPFPQTSSNSLSNQTPAFSQFTQNNANPSFNHTPTFTTSGLNRANPSAETSINSSSNQTPTFSQFQQNSANTSFNFKPTFSTSGQTGANPSAHTSSNSSFNETFSFPFSKEANPGGQTSTNPFATDFISSSNSVSCLPFSMLPSSFSSTSSTLNGVSTISSPFDTSSTPSIMQTTSPIFLYFIVPQSPQFTTPPSSFSSISSTSIATSTPFTTSLQFPMASQWNSGQTNPSTLPASQVASAAQTSSYVIPTHPASSTSNCEFKAPQGLFAQLPNTKCNMVTEPVSTANPWGTLPAPPRIFSGQRGSEHVQYGISSMPVAEKSTPTKTSSLSALRHLSQRRISLPLRKYNAKVDGPKASFFMEDEGQQTSSGVDIFFKPREKPRSFVIRQSEQWPSRASIESQSIPTNENESPAGNTCMREKKQNLITNGHFHKLTDSSYINFKVYEHCDDIDTLMPKLPNTEYYTEPRIPELAAKERQEPGFCCHVKDFVIGRHGYGSIKFKGETDVRYLDLESIVQFNDREVIVYKDENMKPPVGEGLNKPAEVTLLNIKCVDKKTGACYTEGIKVEKFKEKLMKKTEEQKAEFVSFNAVKGFWKFRVKHF</sequence>
<dbReference type="PROSITE" id="PS51434">
    <property type="entry name" value="NUP_C"/>
    <property type="match status" value="1"/>
</dbReference>
<feature type="compositionally biased region" description="Polar residues" evidence="11">
    <location>
        <begin position="787"/>
        <end position="812"/>
    </location>
</feature>
<dbReference type="PANTHER" id="PTHR23198:SF6">
    <property type="entry name" value="NUCLEAR PORE COMPLEX PROTEIN NUP98-NUP96"/>
    <property type="match status" value="1"/>
</dbReference>
<gene>
    <name evidence="13" type="ORF">A4U43_C07F10460</name>
</gene>
<dbReference type="GO" id="GO:0000973">
    <property type="term" value="P:post-transcriptional tethering of RNA polymerase II gene DNA at nuclear periphery"/>
    <property type="evidence" value="ECO:0007669"/>
    <property type="project" value="TreeGrafter"/>
</dbReference>
<organism evidence="13 14">
    <name type="scientific">Asparagus officinalis</name>
    <name type="common">Garden asparagus</name>
    <dbReference type="NCBI Taxonomy" id="4686"/>
    <lineage>
        <taxon>Eukaryota</taxon>
        <taxon>Viridiplantae</taxon>
        <taxon>Streptophyta</taxon>
        <taxon>Embryophyta</taxon>
        <taxon>Tracheophyta</taxon>
        <taxon>Spermatophyta</taxon>
        <taxon>Magnoliopsida</taxon>
        <taxon>Liliopsida</taxon>
        <taxon>Asparagales</taxon>
        <taxon>Asparagaceae</taxon>
        <taxon>Asparagoideae</taxon>
        <taxon>Asparagus</taxon>
    </lineage>
</organism>
<dbReference type="Proteomes" id="UP000243459">
    <property type="component" value="Chromosome 7"/>
</dbReference>
<dbReference type="GO" id="GO:0003723">
    <property type="term" value="F:RNA binding"/>
    <property type="evidence" value="ECO:0007669"/>
    <property type="project" value="TreeGrafter"/>
</dbReference>